<feature type="region of interest" description="Disordered" evidence="1">
    <location>
        <begin position="1"/>
        <end position="24"/>
    </location>
</feature>
<accession>A0A4Q1BH49</accession>
<organism evidence="2 3">
    <name type="scientific">Tremella mesenterica</name>
    <name type="common">Jelly fungus</name>
    <dbReference type="NCBI Taxonomy" id="5217"/>
    <lineage>
        <taxon>Eukaryota</taxon>
        <taxon>Fungi</taxon>
        <taxon>Dikarya</taxon>
        <taxon>Basidiomycota</taxon>
        <taxon>Agaricomycotina</taxon>
        <taxon>Tremellomycetes</taxon>
        <taxon>Tremellales</taxon>
        <taxon>Tremellaceae</taxon>
        <taxon>Tremella</taxon>
    </lineage>
</organism>
<proteinExistence type="predicted"/>
<sequence length="139" mass="15750">MVKKSSTVGPVSTHEHTLHNARDKASLNRRVQDDFRSAVGRLEQAWGKGGSQGEKGIKQYDKWFRQLTSRILDLYAEDNLENSTQTISLECCAAILSLDIPHWSEGHVEDIVSIRAILRPDQIWEDVSFSTSMFLSFIT</sequence>
<dbReference type="AlphaFoldDB" id="A0A4Q1BH49"/>
<feature type="compositionally biased region" description="Basic and acidic residues" evidence="1">
    <location>
        <begin position="13"/>
        <end position="24"/>
    </location>
</feature>
<gene>
    <name evidence="2" type="ORF">M231_05814</name>
</gene>
<evidence type="ECO:0000313" key="2">
    <source>
        <dbReference type="EMBL" id="RXK36912.1"/>
    </source>
</evidence>
<protein>
    <submittedName>
        <fullName evidence="2">Uncharacterized protein</fullName>
    </submittedName>
</protein>
<dbReference type="InParanoid" id="A0A4Q1BH49"/>
<keyword evidence="3" id="KW-1185">Reference proteome</keyword>
<name>A0A4Q1BH49_TREME</name>
<dbReference type="Proteomes" id="UP000289152">
    <property type="component" value="Unassembled WGS sequence"/>
</dbReference>
<dbReference type="VEuPathDB" id="FungiDB:TREMEDRAFT_60859"/>
<evidence type="ECO:0000256" key="1">
    <source>
        <dbReference type="SAM" id="MobiDB-lite"/>
    </source>
</evidence>
<evidence type="ECO:0000313" key="3">
    <source>
        <dbReference type="Proteomes" id="UP000289152"/>
    </source>
</evidence>
<feature type="compositionally biased region" description="Polar residues" evidence="1">
    <location>
        <begin position="1"/>
        <end position="10"/>
    </location>
</feature>
<reference evidence="2 3" key="1">
    <citation type="submission" date="2016-06" db="EMBL/GenBank/DDBJ databases">
        <title>Evolution of pathogenesis and genome organization in the Tremellales.</title>
        <authorList>
            <person name="Cuomo C."/>
            <person name="Litvintseva A."/>
            <person name="Heitman J."/>
            <person name="Chen Y."/>
            <person name="Sun S."/>
            <person name="Springer D."/>
            <person name="Dromer F."/>
            <person name="Young S."/>
            <person name="Zeng Q."/>
            <person name="Chapman S."/>
            <person name="Gujja S."/>
            <person name="Saif S."/>
            <person name="Birren B."/>
        </authorList>
    </citation>
    <scope>NUCLEOTIDE SEQUENCE [LARGE SCALE GENOMIC DNA]</scope>
    <source>
        <strain evidence="2 3">ATCC 28783</strain>
    </source>
</reference>
<comment type="caution">
    <text evidence="2">The sequence shown here is derived from an EMBL/GenBank/DDBJ whole genome shotgun (WGS) entry which is preliminary data.</text>
</comment>
<dbReference type="EMBL" id="SDIL01000083">
    <property type="protein sequence ID" value="RXK36912.1"/>
    <property type="molecule type" value="Genomic_DNA"/>
</dbReference>